<dbReference type="GO" id="GO:0005506">
    <property type="term" value="F:iron ion binding"/>
    <property type="evidence" value="ECO:0007669"/>
    <property type="project" value="UniProtKB-ARBA"/>
</dbReference>
<evidence type="ECO:0000313" key="3">
    <source>
        <dbReference type="Proteomes" id="UP000000683"/>
    </source>
</evidence>
<gene>
    <name evidence="2" type="ordered locus">ambt_11985</name>
</gene>
<keyword evidence="2" id="KW-0560">Oxidoreductase</keyword>
<dbReference type="GO" id="GO:0016706">
    <property type="term" value="F:2-oxoglutarate-dependent dioxygenase activity"/>
    <property type="evidence" value="ECO:0007669"/>
    <property type="project" value="UniProtKB-ARBA"/>
</dbReference>
<protein>
    <submittedName>
        <fullName evidence="2">Phytanoyl-CoA dioxygenase</fullName>
    </submittedName>
</protein>
<dbReference type="EMBL" id="CP002339">
    <property type="protein sequence ID" value="AEF03917.1"/>
    <property type="molecule type" value="Genomic_DNA"/>
</dbReference>
<dbReference type="SUPFAM" id="SSF51197">
    <property type="entry name" value="Clavaminate synthase-like"/>
    <property type="match status" value="1"/>
</dbReference>
<dbReference type="Pfam" id="PF05721">
    <property type="entry name" value="PhyH"/>
    <property type="match status" value="1"/>
</dbReference>
<evidence type="ECO:0000256" key="1">
    <source>
        <dbReference type="ARBA" id="ARBA00001954"/>
    </source>
</evidence>
<dbReference type="Gene3D" id="2.60.120.620">
    <property type="entry name" value="q2cbj1_9rhob like domain"/>
    <property type="match status" value="1"/>
</dbReference>
<dbReference type="PANTHER" id="PTHR20883:SF48">
    <property type="entry name" value="ECTOINE DIOXYGENASE"/>
    <property type="match status" value="1"/>
</dbReference>
<dbReference type="PANTHER" id="PTHR20883">
    <property type="entry name" value="PHYTANOYL-COA DIOXYGENASE DOMAIN CONTAINING 1"/>
    <property type="match status" value="1"/>
</dbReference>
<dbReference type="InterPro" id="IPR008775">
    <property type="entry name" value="Phytyl_CoA_dOase-like"/>
</dbReference>
<proteinExistence type="predicted"/>
<comment type="cofactor">
    <cofactor evidence="1">
        <name>Fe(2+)</name>
        <dbReference type="ChEBI" id="CHEBI:29033"/>
    </cofactor>
</comment>
<dbReference type="HOGENOM" id="CLU_709586_0_0_6"/>
<reference evidence="2 3" key="1">
    <citation type="journal article" date="2011" name="J. Bacteriol.">
        <title>Complete genome sequence of the polycyclic aromatic hydrocarbon-degrading bacterium Alteromonas sp. strain SN2.</title>
        <authorList>
            <person name="Jin H.M."/>
            <person name="Jeong H."/>
            <person name="Moon E.J."/>
            <person name="Math R.K."/>
            <person name="Lee K."/>
            <person name="Kim H.J."/>
            <person name="Jeon C.O."/>
            <person name="Oh T.K."/>
            <person name="Kim J.F."/>
        </authorList>
    </citation>
    <scope>NUCLEOTIDE SEQUENCE [LARGE SCALE GENOMIC DNA]</scope>
    <source>
        <strain evidence="3">JCM 17741 / KACC 18427 / KCTC 11700BP / SN2</strain>
    </source>
</reference>
<accession>F5ZDF5</accession>
<evidence type="ECO:0000313" key="2">
    <source>
        <dbReference type="EMBL" id="AEF03917.1"/>
    </source>
</evidence>
<organism evidence="2 3">
    <name type="scientific">Alteromonas naphthalenivorans</name>
    <dbReference type="NCBI Taxonomy" id="715451"/>
    <lineage>
        <taxon>Bacteria</taxon>
        <taxon>Pseudomonadati</taxon>
        <taxon>Pseudomonadota</taxon>
        <taxon>Gammaproteobacteria</taxon>
        <taxon>Alteromonadales</taxon>
        <taxon>Alteromonadaceae</taxon>
        <taxon>Alteromonas/Salinimonas group</taxon>
        <taxon>Alteromonas</taxon>
    </lineage>
</organism>
<sequence length="437" mass="48308">MLYIYVVTDSSALRHSLSFLFLLTTDFIDRKVLSLIKTVRSKMTPIKHPVDISESIEACAAHYGKDANAMKSYLLEGQRKALAMDNRGPLKFETDGSLATHIKDAYSKYGFYIFEGLISDKELADLEQDIELLKTQFPLKNGEKLNAQGEKALAIDALGPRLIWSKPLGDPLGGTPIANGRHQVKLFEPSAAKDAPEEAVFVLLGSLEYSDACLRAYAHPELLKVAESINGKDFAPFHECLFIKEPGLGAAVSWHQDGDTHWNSPDFDEGIHGFNFMAQVYGSTAVNGVWVVPGTHKQGKLDIKEMVAQAGSERLTEAVPLICNAGDVVICNRQIVHGSFANTGFEPRVTVNFGFHRRSSVLNVSGAGIHCAPQEFDDEHIAKRTAVLGYAIDARMKKYPEETPYVYALFANSDTQFEYNNDTKEALKDYNLLDLSI</sequence>
<dbReference type="AlphaFoldDB" id="F5ZDF5"/>
<dbReference type="Proteomes" id="UP000000683">
    <property type="component" value="Chromosome"/>
</dbReference>
<dbReference type="KEGG" id="alt:ambt_11985"/>
<keyword evidence="3" id="KW-1185">Reference proteome</keyword>
<dbReference type="eggNOG" id="COG5285">
    <property type="taxonomic scope" value="Bacteria"/>
</dbReference>
<name>F5ZDF5_ALTNA</name>
<keyword evidence="2" id="KW-0223">Dioxygenase</keyword>